<keyword evidence="2" id="KW-1133">Transmembrane helix</keyword>
<keyword evidence="2" id="KW-0472">Membrane</keyword>
<organism evidence="3 5">
    <name type="scientific">Mytilus galloprovincialis</name>
    <name type="common">Mediterranean mussel</name>
    <dbReference type="NCBI Taxonomy" id="29158"/>
    <lineage>
        <taxon>Eukaryota</taxon>
        <taxon>Metazoa</taxon>
        <taxon>Spiralia</taxon>
        <taxon>Lophotrochozoa</taxon>
        <taxon>Mollusca</taxon>
        <taxon>Bivalvia</taxon>
        <taxon>Autobranchia</taxon>
        <taxon>Pteriomorphia</taxon>
        <taxon>Mytilida</taxon>
        <taxon>Mytiloidea</taxon>
        <taxon>Mytilidae</taxon>
        <taxon>Mytilinae</taxon>
        <taxon>Mytilus</taxon>
    </lineage>
</organism>
<dbReference type="AlphaFoldDB" id="A0A8B6CQT4"/>
<proteinExistence type="inferred from homology"/>
<dbReference type="EMBL" id="UYJE01002072">
    <property type="protein sequence ID" value="VDI07599.1"/>
    <property type="molecule type" value="Genomic_DNA"/>
</dbReference>
<comment type="caution">
    <text evidence="3">The sequence shown here is derived from an EMBL/GenBank/DDBJ whole genome shotgun (WGS) entry which is preliminary data.</text>
</comment>
<accession>A0A8B6CQT4</accession>
<dbReference type="EMBL" id="UYJE01006707">
    <property type="protein sequence ID" value="VDI48282.1"/>
    <property type="molecule type" value="Genomic_DNA"/>
</dbReference>
<evidence type="ECO:0000313" key="5">
    <source>
        <dbReference type="Proteomes" id="UP000596742"/>
    </source>
</evidence>
<gene>
    <name evidence="4" type="ORF">MGAL_10B018255</name>
    <name evidence="3" type="ORF">MGAL_10B031647</name>
</gene>
<keyword evidence="5" id="KW-1185">Reference proteome</keyword>
<dbReference type="OrthoDB" id="1045822at2759"/>
<dbReference type="NCBIfam" id="TIGR01571">
    <property type="entry name" value="A_thal_Cys_rich"/>
    <property type="match status" value="1"/>
</dbReference>
<reference evidence="3" key="1">
    <citation type="submission" date="2018-11" db="EMBL/GenBank/DDBJ databases">
        <authorList>
            <person name="Alioto T."/>
            <person name="Alioto T."/>
        </authorList>
    </citation>
    <scope>NUCLEOTIDE SEQUENCE</scope>
</reference>
<evidence type="ECO:0000256" key="2">
    <source>
        <dbReference type="SAM" id="Phobius"/>
    </source>
</evidence>
<evidence type="ECO:0000256" key="1">
    <source>
        <dbReference type="ARBA" id="ARBA00009024"/>
    </source>
</evidence>
<dbReference type="InterPro" id="IPR006461">
    <property type="entry name" value="PLAC_motif_containing"/>
</dbReference>
<comment type="similarity">
    <text evidence="1">Belongs to the cornifelin family.</text>
</comment>
<keyword evidence="2" id="KW-0812">Transmembrane</keyword>
<name>A0A8B6CQT4_MYTGA</name>
<feature type="transmembrane region" description="Helical" evidence="2">
    <location>
        <begin position="43"/>
        <end position="60"/>
    </location>
</feature>
<evidence type="ECO:0000313" key="4">
    <source>
        <dbReference type="EMBL" id="VDI48282.1"/>
    </source>
</evidence>
<protein>
    <submittedName>
        <fullName evidence="3">Uncharacterized protein</fullName>
    </submittedName>
</protein>
<dbReference type="Pfam" id="PF04749">
    <property type="entry name" value="PLAC8"/>
    <property type="match status" value="1"/>
</dbReference>
<sequence>MAGGQWQHGLFGCFDNLGLCIISYFVPCYQFGKNAEAMGESCLLYGIGLFVPLLDIYLAITLRGKIRDSKGIEGGCVGDLLTWCFCGICALVQEAQEVQDIRVGGMAIERE</sequence>
<evidence type="ECO:0000313" key="3">
    <source>
        <dbReference type="EMBL" id="VDI07599.1"/>
    </source>
</evidence>
<dbReference type="PANTHER" id="PTHR15907">
    <property type="entry name" value="DUF614 FAMILY PROTEIN-RELATED"/>
    <property type="match status" value="1"/>
</dbReference>
<dbReference type="Proteomes" id="UP000596742">
    <property type="component" value="Unassembled WGS sequence"/>
</dbReference>